<evidence type="ECO:0000313" key="2">
    <source>
        <dbReference type="EMBL" id="MCI35062.1"/>
    </source>
</evidence>
<dbReference type="AlphaFoldDB" id="A0A392RG03"/>
<evidence type="ECO:0000256" key="1">
    <source>
        <dbReference type="SAM" id="MobiDB-lite"/>
    </source>
</evidence>
<accession>A0A392RG03</accession>
<feature type="region of interest" description="Disordered" evidence="1">
    <location>
        <begin position="1"/>
        <end position="29"/>
    </location>
</feature>
<proteinExistence type="predicted"/>
<keyword evidence="3" id="KW-1185">Reference proteome</keyword>
<comment type="caution">
    <text evidence="2">The sequence shown here is derived from an EMBL/GenBank/DDBJ whole genome shotgun (WGS) entry which is preliminary data.</text>
</comment>
<feature type="non-terminal residue" evidence="2">
    <location>
        <position position="29"/>
    </location>
</feature>
<name>A0A392RG03_9FABA</name>
<dbReference type="Proteomes" id="UP000265520">
    <property type="component" value="Unassembled WGS sequence"/>
</dbReference>
<dbReference type="EMBL" id="LXQA010219809">
    <property type="protein sequence ID" value="MCI35062.1"/>
    <property type="molecule type" value="Genomic_DNA"/>
</dbReference>
<reference evidence="2 3" key="1">
    <citation type="journal article" date="2018" name="Front. Plant Sci.">
        <title>Red Clover (Trifolium pratense) and Zigzag Clover (T. medium) - A Picture of Genomic Similarities and Differences.</title>
        <authorList>
            <person name="Dluhosova J."/>
            <person name="Istvanek J."/>
            <person name="Nedelnik J."/>
            <person name="Repkova J."/>
        </authorList>
    </citation>
    <scope>NUCLEOTIDE SEQUENCE [LARGE SCALE GENOMIC DNA]</scope>
    <source>
        <strain evidence="3">cv. 10/8</strain>
        <tissue evidence="2">Leaf</tissue>
    </source>
</reference>
<sequence>MNQEAGPNSMLTQAARNIESQGVNEQGDH</sequence>
<organism evidence="2 3">
    <name type="scientific">Trifolium medium</name>
    <dbReference type="NCBI Taxonomy" id="97028"/>
    <lineage>
        <taxon>Eukaryota</taxon>
        <taxon>Viridiplantae</taxon>
        <taxon>Streptophyta</taxon>
        <taxon>Embryophyta</taxon>
        <taxon>Tracheophyta</taxon>
        <taxon>Spermatophyta</taxon>
        <taxon>Magnoliopsida</taxon>
        <taxon>eudicotyledons</taxon>
        <taxon>Gunneridae</taxon>
        <taxon>Pentapetalae</taxon>
        <taxon>rosids</taxon>
        <taxon>fabids</taxon>
        <taxon>Fabales</taxon>
        <taxon>Fabaceae</taxon>
        <taxon>Papilionoideae</taxon>
        <taxon>50 kb inversion clade</taxon>
        <taxon>NPAAA clade</taxon>
        <taxon>Hologalegina</taxon>
        <taxon>IRL clade</taxon>
        <taxon>Trifolieae</taxon>
        <taxon>Trifolium</taxon>
    </lineage>
</organism>
<evidence type="ECO:0000313" key="3">
    <source>
        <dbReference type="Proteomes" id="UP000265520"/>
    </source>
</evidence>
<protein>
    <submittedName>
        <fullName evidence="2">Uncharacterized protein</fullName>
    </submittedName>
</protein>